<keyword evidence="3" id="KW-1185">Reference proteome</keyword>
<feature type="region of interest" description="Disordered" evidence="1">
    <location>
        <begin position="71"/>
        <end position="93"/>
    </location>
</feature>
<comment type="caution">
    <text evidence="2">The sequence shown here is derived from an EMBL/GenBank/DDBJ whole genome shotgun (WGS) entry which is preliminary data.</text>
</comment>
<accession>A0A9N9TXV6</accession>
<reference evidence="2 3" key="2">
    <citation type="submission" date="2021-10" db="EMBL/GenBank/DDBJ databases">
        <authorList>
            <person name="Piombo E."/>
        </authorList>
    </citation>
    <scope>NUCLEOTIDE SEQUENCE [LARGE SCALE GENOMIC DNA]</scope>
</reference>
<evidence type="ECO:0000313" key="3">
    <source>
        <dbReference type="Proteomes" id="UP000754883"/>
    </source>
</evidence>
<sequence>MPVGEEMDEKWMAAAERVCVAVLMLRCAGAVGLARRHETWEKPAGGTQKQLGIDQSQDCGMAQRRRLNLNLEAKGRLPETNGLDTSPRAGAGGARAPAWVQYLGASGYRTEQSLLPGDTPN</sequence>
<reference evidence="3" key="1">
    <citation type="submission" date="2019-06" db="EMBL/GenBank/DDBJ databases">
        <authorList>
            <person name="Broberg M."/>
        </authorList>
    </citation>
    <scope>NUCLEOTIDE SEQUENCE [LARGE SCALE GENOMIC DNA]</scope>
</reference>
<protein>
    <submittedName>
        <fullName evidence="2">Uncharacterized protein</fullName>
    </submittedName>
</protein>
<gene>
    <name evidence="2" type="ORF">CBYS24578_00000960</name>
</gene>
<name>A0A9N9TXV6_9HYPO</name>
<organism evidence="2 3">
    <name type="scientific">Clonostachys byssicola</name>
    <dbReference type="NCBI Taxonomy" id="160290"/>
    <lineage>
        <taxon>Eukaryota</taxon>
        <taxon>Fungi</taxon>
        <taxon>Dikarya</taxon>
        <taxon>Ascomycota</taxon>
        <taxon>Pezizomycotina</taxon>
        <taxon>Sordariomycetes</taxon>
        <taxon>Hypocreomycetidae</taxon>
        <taxon>Hypocreales</taxon>
        <taxon>Bionectriaceae</taxon>
        <taxon>Clonostachys</taxon>
    </lineage>
</organism>
<dbReference type="Proteomes" id="UP000754883">
    <property type="component" value="Unassembled WGS sequence"/>
</dbReference>
<evidence type="ECO:0000313" key="2">
    <source>
        <dbReference type="EMBL" id="CAG9972270.1"/>
    </source>
</evidence>
<proteinExistence type="predicted"/>
<dbReference type="AlphaFoldDB" id="A0A9N9TXV6"/>
<evidence type="ECO:0000256" key="1">
    <source>
        <dbReference type="SAM" id="MobiDB-lite"/>
    </source>
</evidence>
<dbReference type="EMBL" id="CABFNO020001240">
    <property type="protein sequence ID" value="CAG9972270.1"/>
    <property type="molecule type" value="Genomic_DNA"/>
</dbReference>